<feature type="region of interest" description="Disordered" evidence="1">
    <location>
        <begin position="181"/>
        <end position="210"/>
    </location>
</feature>
<sequence>MAARPPDPELIEFTMACKTPQASLARSGRSFLSYRQHLSARIANFLLYSGGHSPAEASTTCCSISLFRAASTSLGRPSGLLPLAYKVVSKENIIRLQITMGNAFWFVGMKEDKLVDMQQHKKLVDITLLRLEFPSCPLDVGLAVLEVLADRHGGNGDDDDDGNEERALATAMQRKQLKLTALPPHNRQNKKQTTGISAAAAAGGDGNNKANKRIESLTKGTFGFACMSSGNFYKLICFSYSTKERKISVKSILHTPY</sequence>
<keyword evidence="3" id="KW-1185">Reference proteome</keyword>
<dbReference type="AlphaFoldDB" id="A0A0E0QVB5"/>
<evidence type="ECO:0000313" key="2">
    <source>
        <dbReference type="EnsemblPlants" id="ORUFI09G21820.1"/>
    </source>
</evidence>
<evidence type="ECO:0000313" key="3">
    <source>
        <dbReference type="Proteomes" id="UP000008022"/>
    </source>
</evidence>
<dbReference type="HOGENOM" id="CLU_1083323_0_0_1"/>
<proteinExistence type="predicted"/>
<organism evidence="2 3">
    <name type="scientific">Oryza rufipogon</name>
    <name type="common">Brownbeard rice</name>
    <name type="synonym">Asian wild rice</name>
    <dbReference type="NCBI Taxonomy" id="4529"/>
    <lineage>
        <taxon>Eukaryota</taxon>
        <taxon>Viridiplantae</taxon>
        <taxon>Streptophyta</taxon>
        <taxon>Embryophyta</taxon>
        <taxon>Tracheophyta</taxon>
        <taxon>Spermatophyta</taxon>
        <taxon>Magnoliopsida</taxon>
        <taxon>Liliopsida</taxon>
        <taxon>Poales</taxon>
        <taxon>Poaceae</taxon>
        <taxon>BOP clade</taxon>
        <taxon>Oryzoideae</taxon>
        <taxon>Oryzeae</taxon>
        <taxon>Oryzinae</taxon>
        <taxon>Oryza</taxon>
    </lineage>
</organism>
<dbReference type="Gramene" id="ORUFI09G21820.1">
    <property type="protein sequence ID" value="ORUFI09G21820.1"/>
    <property type="gene ID" value="ORUFI09G21820"/>
</dbReference>
<dbReference type="EnsemblPlants" id="ORUFI09G21820.1">
    <property type="protein sequence ID" value="ORUFI09G21820.1"/>
    <property type="gene ID" value="ORUFI09G21820"/>
</dbReference>
<accession>A0A0E0QVB5</accession>
<evidence type="ECO:0000256" key="1">
    <source>
        <dbReference type="SAM" id="MobiDB-lite"/>
    </source>
</evidence>
<name>A0A0E0QVB5_ORYRU</name>
<reference evidence="2" key="2">
    <citation type="submission" date="2015-06" db="UniProtKB">
        <authorList>
            <consortium name="EnsemblPlants"/>
        </authorList>
    </citation>
    <scope>IDENTIFICATION</scope>
</reference>
<reference evidence="3" key="1">
    <citation type="submission" date="2013-06" db="EMBL/GenBank/DDBJ databases">
        <authorList>
            <person name="Zhao Q."/>
        </authorList>
    </citation>
    <scope>NUCLEOTIDE SEQUENCE</scope>
    <source>
        <strain evidence="3">cv. W1943</strain>
    </source>
</reference>
<protein>
    <submittedName>
        <fullName evidence="2">Uncharacterized protein</fullName>
    </submittedName>
</protein>
<dbReference type="Proteomes" id="UP000008022">
    <property type="component" value="Unassembled WGS sequence"/>
</dbReference>